<comment type="caution">
    <text evidence="2">The sequence shown here is derived from an EMBL/GenBank/DDBJ whole genome shotgun (WGS) entry which is preliminary data.</text>
</comment>
<dbReference type="Proteomes" id="UP001271723">
    <property type="component" value="Unassembled WGS sequence"/>
</dbReference>
<keyword evidence="3" id="KW-1185">Reference proteome</keyword>
<proteinExistence type="predicted"/>
<protein>
    <submittedName>
        <fullName evidence="2">Spore-associated protein</fullName>
    </submittedName>
</protein>
<name>A0ABU4L2C2_9ACTN</name>
<accession>A0ABU4L2C2</accession>
<dbReference type="EMBL" id="JARAVY010000004">
    <property type="protein sequence ID" value="MDX2909610.1"/>
    <property type="molecule type" value="Genomic_DNA"/>
</dbReference>
<feature type="chain" id="PRO_5047062875" evidence="1">
    <location>
        <begin position="31"/>
        <end position="149"/>
    </location>
</feature>
<evidence type="ECO:0000256" key="1">
    <source>
        <dbReference type="SAM" id="SignalP"/>
    </source>
</evidence>
<reference evidence="2 3" key="1">
    <citation type="journal article" date="2023" name="Microb. Genom.">
        <title>Mesoterricola silvestris gen. nov., sp. nov., Mesoterricola sediminis sp. nov., Geothrix oryzae sp. nov., Geothrix edaphica sp. nov., Geothrix rubra sp. nov., and Geothrix limicola sp. nov., six novel members of Acidobacteriota isolated from soils.</title>
        <authorList>
            <person name="Weisberg A.J."/>
            <person name="Pearce E."/>
            <person name="Kramer C.G."/>
            <person name="Chang J.H."/>
            <person name="Clarke C.R."/>
        </authorList>
    </citation>
    <scope>NUCLEOTIDE SEQUENCE [LARGE SCALE GENOMIC DNA]</scope>
    <source>
        <strain evidence="2 3">NRRL_B-2795</strain>
    </source>
</reference>
<gene>
    <name evidence="2" type="ORF">PV517_12985</name>
</gene>
<evidence type="ECO:0000313" key="3">
    <source>
        <dbReference type="Proteomes" id="UP001271723"/>
    </source>
</evidence>
<dbReference type="RefSeq" id="WP_086755641.1">
    <property type="nucleotide sequence ID" value="NZ_JAGJBZ010000002.1"/>
</dbReference>
<feature type="signal peptide" evidence="1">
    <location>
        <begin position="1"/>
        <end position="30"/>
    </location>
</feature>
<sequence length="149" mass="15535">MRSIRNLATVGALTALAVGSATAFSATASAAPNVTPQGVCGKAYKTVNSAPIGTLGKVYLTYNSSNGENCVATIRTNPGSLKPMSTWIYVPATDEYASDADNYSSYAGPAYVYGKGHCVSWGGSIDNVYVSVENSNCGSLKETRTTEIR</sequence>
<keyword evidence="1" id="KW-0732">Signal</keyword>
<organism evidence="2 3">
    <name type="scientific">Streptomyces griseiscabiei</name>
    <dbReference type="NCBI Taxonomy" id="2993540"/>
    <lineage>
        <taxon>Bacteria</taxon>
        <taxon>Bacillati</taxon>
        <taxon>Actinomycetota</taxon>
        <taxon>Actinomycetes</taxon>
        <taxon>Kitasatosporales</taxon>
        <taxon>Streptomycetaceae</taxon>
        <taxon>Streptomyces</taxon>
    </lineage>
</organism>
<evidence type="ECO:0000313" key="2">
    <source>
        <dbReference type="EMBL" id="MDX2909610.1"/>
    </source>
</evidence>